<dbReference type="AlphaFoldDB" id="A0A382H1B3"/>
<accession>A0A382H1B3</accession>
<sequence length="71" mass="8518">MVPGSHKTDEDPQYDELEEMPNHLKLVDQASTAILWNGHIWHIAMHNMYEIDSHYVDNFLVWNLERISERR</sequence>
<organism evidence="1">
    <name type="scientific">marine metagenome</name>
    <dbReference type="NCBI Taxonomy" id="408172"/>
    <lineage>
        <taxon>unclassified sequences</taxon>
        <taxon>metagenomes</taxon>
        <taxon>ecological metagenomes</taxon>
    </lineage>
</organism>
<reference evidence="1" key="1">
    <citation type="submission" date="2018-05" db="EMBL/GenBank/DDBJ databases">
        <authorList>
            <person name="Lanie J.A."/>
            <person name="Ng W.-L."/>
            <person name="Kazmierczak K.M."/>
            <person name="Andrzejewski T.M."/>
            <person name="Davidsen T.M."/>
            <person name="Wayne K.J."/>
            <person name="Tettelin H."/>
            <person name="Glass J.I."/>
            <person name="Rusch D."/>
            <person name="Podicherti R."/>
            <person name="Tsui H.-C.T."/>
            <person name="Winkler M.E."/>
        </authorList>
    </citation>
    <scope>NUCLEOTIDE SEQUENCE</scope>
</reference>
<dbReference type="SUPFAM" id="SSF51197">
    <property type="entry name" value="Clavaminate synthase-like"/>
    <property type="match status" value="1"/>
</dbReference>
<dbReference type="EMBL" id="UINC01058625">
    <property type="protein sequence ID" value="SVB81106.1"/>
    <property type="molecule type" value="Genomic_DNA"/>
</dbReference>
<name>A0A382H1B3_9ZZZZ</name>
<gene>
    <name evidence="1" type="ORF">METZ01_LOCUS233960</name>
</gene>
<protein>
    <submittedName>
        <fullName evidence="1">Uncharacterized protein</fullName>
    </submittedName>
</protein>
<evidence type="ECO:0000313" key="1">
    <source>
        <dbReference type="EMBL" id="SVB81106.1"/>
    </source>
</evidence>
<proteinExistence type="predicted"/>